<keyword evidence="3" id="KW-1185">Reference proteome</keyword>
<evidence type="ECO:0000313" key="2">
    <source>
        <dbReference type="EMBL" id="ACF07234.1"/>
    </source>
</evidence>
<gene>
    <name evidence="2" type="ordered locus">MARTH_orf362</name>
</gene>
<feature type="coiled-coil region" evidence="1">
    <location>
        <begin position="246"/>
        <end position="284"/>
    </location>
</feature>
<name>B3PMI2_META1</name>
<sequence length="313" mass="36135">MQSLENLIDLINKIKQIIETTIVKEKQDIRTQIIEFGKILENTNQEIENNYVAKNLEKLTNNIKALEELQEKANTLEVLDNKLASKNKHQIKDLLSKIQNLILSAKAKQIKLDKVAQDNEKLLLNEIEKDIKNQQDFLNKAILEVREANTIDSQIQKYSILNATINGIQKLIKILDKKYQKLKSIVNKENIKKEFDDLTKKLDDARKELTKKKESLSISIDKNTKETSQILEEANKIISEVDAAILAKDKNKAKNVEESLMKIKEKLEKKKASLVGDKNNQERIDGKISEINVRKNSLYKILKEKDNRNIIIQ</sequence>
<dbReference type="STRING" id="243272.MARTH_orf362"/>
<dbReference type="AlphaFoldDB" id="B3PMI2"/>
<dbReference type="RefSeq" id="WP_012498191.1">
    <property type="nucleotide sequence ID" value="NC_011025.1"/>
</dbReference>
<feature type="coiled-coil region" evidence="1">
    <location>
        <begin position="49"/>
        <end position="86"/>
    </location>
</feature>
<dbReference type="EMBL" id="CP001047">
    <property type="protein sequence ID" value="ACF07234.1"/>
    <property type="molecule type" value="Genomic_DNA"/>
</dbReference>
<evidence type="ECO:0000256" key="1">
    <source>
        <dbReference type="SAM" id="Coils"/>
    </source>
</evidence>
<dbReference type="Proteomes" id="UP000008812">
    <property type="component" value="Chromosome"/>
</dbReference>
<proteinExistence type="predicted"/>
<keyword evidence="1" id="KW-0175">Coiled coil</keyword>
<evidence type="ECO:0000313" key="3">
    <source>
        <dbReference type="Proteomes" id="UP000008812"/>
    </source>
</evidence>
<reference evidence="2 3" key="1">
    <citation type="journal article" date="2008" name="Infect. Immun.">
        <title>Genome of Mycoplasma arthritidis.</title>
        <authorList>
            <person name="Dybvig K."/>
            <person name="Zuhua C."/>
            <person name="Lao P."/>
            <person name="Jordan D.S."/>
            <person name="French C.T."/>
            <person name="Tu A.H."/>
            <person name="Loraine A.E."/>
        </authorList>
    </citation>
    <scope>NUCLEOTIDE SEQUENCE [LARGE SCALE GENOMIC DNA]</scope>
    <source>
        <strain evidence="2 3">158L3-1</strain>
    </source>
</reference>
<protein>
    <submittedName>
        <fullName evidence="2">Uncharacterized protein</fullName>
    </submittedName>
</protein>
<dbReference type="KEGG" id="mat:MARTH_orf362"/>
<feature type="coiled-coil region" evidence="1">
    <location>
        <begin position="188"/>
        <end position="215"/>
    </location>
</feature>
<accession>B3PMI2</accession>
<dbReference type="HOGENOM" id="CLU_888011_0_0_14"/>
<organism evidence="2 3">
    <name type="scientific">Metamycoplasma arthritidis (strain 158L3-1)</name>
    <name type="common">Mycoplasma arthritidis</name>
    <dbReference type="NCBI Taxonomy" id="243272"/>
    <lineage>
        <taxon>Bacteria</taxon>
        <taxon>Bacillati</taxon>
        <taxon>Mycoplasmatota</taxon>
        <taxon>Mycoplasmoidales</taxon>
        <taxon>Metamycoplasmataceae</taxon>
        <taxon>Metamycoplasma</taxon>
    </lineage>
</organism>